<evidence type="ECO:0000256" key="1">
    <source>
        <dbReference type="ARBA" id="ARBA00004141"/>
    </source>
</evidence>
<evidence type="ECO:0000313" key="10">
    <source>
        <dbReference type="WBParaSite" id="TCNE_0001923201-mRNA-1"/>
    </source>
</evidence>
<dbReference type="GO" id="GO:0015175">
    <property type="term" value="F:neutral L-amino acid transmembrane transporter activity"/>
    <property type="evidence" value="ECO:0007669"/>
    <property type="project" value="TreeGrafter"/>
</dbReference>
<proteinExistence type="inferred from homology"/>
<reference evidence="10" key="1">
    <citation type="submission" date="2016-06" db="UniProtKB">
        <authorList>
            <consortium name="WormBaseParasite"/>
        </authorList>
    </citation>
    <scope>IDENTIFICATION</scope>
</reference>
<evidence type="ECO:0000256" key="7">
    <source>
        <dbReference type="RuleBase" id="RU361216"/>
    </source>
</evidence>
<dbReference type="EMBL" id="UYWY01026592">
    <property type="protein sequence ID" value="VDM50549.1"/>
    <property type="molecule type" value="Genomic_DNA"/>
</dbReference>
<protein>
    <recommendedName>
        <fullName evidence="7">Amino acid transporter</fullName>
    </recommendedName>
</protein>
<dbReference type="InterPro" id="IPR001991">
    <property type="entry name" value="Na-dicarboxylate_symporter"/>
</dbReference>
<dbReference type="PANTHER" id="PTHR11958:SF63">
    <property type="entry name" value="AMINO ACID TRANSPORTER"/>
    <property type="match status" value="1"/>
</dbReference>
<sequence length="108" mass="11848">MATWKEWLRNNLLLLLTIASVVVGVIIGSVGTKAEPSRSAIELIAFPGELFMRMLQMAVLPLVTSSIMTGLATLVPKTSRRVFILSFSYYIFTTLVAIAVCLRSLIVC</sequence>
<dbReference type="InterPro" id="IPR036458">
    <property type="entry name" value="Na:dicarbo_symporter_sf"/>
</dbReference>
<feature type="transmembrane region" description="Helical" evidence="7">
    <location>
        <begin position="12"/>
        <end position="30"/>
    </location>
</feature>
<evidence type="ECO:0000256" key="5">
    <source>
        <dbReference type="ARBA" id="ARBA00022989"/>
    </source>
</evidence>
<evidence type="ECO:0000256" key="6">
    <source>
        <dbReference type="ARBA" id="ARBA00023136"/>
    </source>
</evidence>
<dbReference type="Proteomes" id="UP000050794">
    <property type="component" value="Unassembled WGS sequence"/>
</dbReference>
<dbReference type="GO" id="GO:0005313">
    <property type="term" value="F:L-glutamate transmembrane transporter activity"/>
    <property type="evidence" value="ECO:0007669"/>
    <property type="project" value="TreeGrafter"/>
</dbReference>
<comment type="caution">
    <text evidence="7">Lacks conserved residue(s) required for the propagation of feature annotation.</text>
</comment>
<name>A0A183VEQ8_TOXCA</name>
<keyword evidence="6 7" id="KW-0472">Membrane</keyword>
<feature type="transmembrane region" description="Helical" evidence="7">
    <location>
        <begin position="87"/>
        <end position="106"/>
    </location>
</feature>
<evidence type="ECO:0000256" key="2">
    <source>
        <dbReference type="ARBA" id="ARBA00006148"/>
    </source>
</evidence>
<reference evidence="8 9" key="2">
    <citation type="submission" date="2018-11" db="EMBL/GenBank/DDBJ databases">
        <authorList>
            <consortium name="Pathogen Informatics"/>
        </authorList>
    </citation>
    <scope>NUCLEOTIDE SEQUENCE [LARGE SCALE GENOMIC DNA]</scope>
</reference>
<dbReference type="Gene3D" id="1.10.3860.10">
    <property type="entry name" value="Sodium:dicarboxylate symporter"/>
    <property type="match status" value="1"/>
</dbReference>
<keyword evidence="9" id="KW-1185">Reference proteome</keyword>
<comment type="subcellular location">
    <subcellularLocation>
        <location evidence="1 7">Membrane</location>
        <topology evidence="1 7">Multi-pass membrane protein</topology>
    </subcellularLocation>
</comment>
<keyword evidence="3 7" id="KW-0813">Transport</keyword>
<evidence type="ECO:0000313" key="8">
    <source>
        <dbReference type="EMBL" id="VDM50549.1"/>
    </source>
</evidence>
<gene>
    <name evidence="8" type="ORF">TCNE_LOCUS19228</name>
</gene>
<feature type="transmembrane region" description="Helical" evidence="7">
    <location>
        <begin position="50"/>
        <end position="75"/>
    </location>
</feature>
<keyword evidence="7" id="KW-0769">Symport</keyword>
<dbReference type="WBParaSite" id="TCNE_0001923201-mRNA-1">
    <property type="protein sequence ID" value="TCNE_0001923201-mRNA-1"/>
    <property type="gene ID" value="TCNE_0001923201"/>
</dbReference>
<organism evidence="9 10">
    <name type="scientific">Toxocara canis</name>
    <name type="common">Canine roundworm</name>
    <dbReference type="NCBI Taxonomy" id="6265"/>
    <lineage>
        <taxon>Eukaryota</taxon>
        <taxon>Metazoa</taxon>
        <taxon>Ecdysozoa</taxon>
        <taxon>Nematoda</taxon>
        <taxon>Chromadorea</taxon>
        <taxon>Rhabditida</taxon>
        <taxon>Spirurina</taxon>
        <taxon>Ascaridomorpha</taxon>
        <taxon>Ascaridoidea</taxon>
        <taxon>Toxocaridae</taxon>
        <taxon>Toxocara</taxon>
    </lineage>
</organism>
<dbReference type="GO" id="GO:0005886">
    <property type="term" value="C:plasma membrane"/>
    <property type="evidence" value="ECO:0007669"/>
    <property type="project" value="TreeGrafter"/>
</dbReference>
<dbReference type="InterPro" id="IPR050746">
    <property type="entry name" value="DAACS"/>
</dbReference>
<comment type="similarity">
    <text evidence="2 7">Belongs to the dicarboxylate/amino acid:cation symporter (DAACS) (TC 2.A.23) family.</text>
</comment>
<dbReference type="Pfam" id="PF00375">
    <property type="entry name" value="SDF"/>
    <property type="match status" value="1"/>
</dbReference>
<accession>A0A183VEQ8</accession>
<dbReference type="GO" id="GO:0015501">
    <property type="term" value="F:glutamate:sodium symporter activity"/>
    <property type="evidence" value="ECO:0007669"/>
    <property type="project" value="TreeGrafter"/>
</dbReference>
<keyword evidence="5 7" id="KW-1133">Transmembrane helix</keyword>
<evidence type="ECO:0000256" key="4">
    <source>
        <dbReference type="ARBA" id="ARBA00022692"/>
    </source>
</evidence>
<dbReference type="PRINTS" id="PR00173">
    <property type="entry name" value="EDTRNSPORT"/>
</dbReference>
<dbReference type="SUPFAM" id="SSF118215">
    <property type="entry name" value="Proton glutamate symport protein"/>
    <property type="match status" value="1"/>
</dbReference>
<evidence type="ECO:0000256" key="3">
    <source>
        <dbReference type="ARBA" id="ARBA00022448"/>
    </source>
</evidence>
<evidence type="ECO:0000313" key="9">
    <source>
        <dbReference type="Proteomes" id="UP000050794"/>
    </source>
</evidence>
<dbReference type="AlphaFoldDB" id="A0A183VEQ8"/>
<dbReference type="PANTHER" id="PTHR11958">
    <property type="entry name" value="SODIUM/DICARBOXYLATE SYMPORTER-RELATED"/>
    <property type="match status" value="1"/>
</dbReference>
<keyword evidence="4 7" id="KW-0812">Transmembrane</keyword>